<evidence type="ECO:0000256" key="1">
    <source>
        <dbReference type="ARBA" id="ARBA00001974"/>
    </source>
</evidence>
<dbReference type="PROSITE" id="PS51387">
    <property type="entry name" value="FAD_PCMH"/>
    <property type="match status" value="1"/>
</dbReference>
<dbReference type="InterPro" id="IPR011601">
    <property type="entry name" value="MurB_C"/>
</dbReference>
<dbReference type="GO" id="GO:0071555">
    <property type="term" value="P:cell wall organization"/>
    <property type="evidence" value="ECO:0007669"/>
    <property type="project" value="UniProtKB-KW"/>
</dbReference>
<evidence type="ECO:0000256" key="16">
    <source>
        <dbReference type="HAMAP-Rule" id="MF_00037"/>
    </source>
</evidence>
<dbReference type="GO" id="GO:0008360">
    <property type="term" value="P:regulation of cell shape"/>
    <property type="evidence" value="ECO:0007669"/>
    <property type="project" value="UniProtKB-KW"/>
</dbReference>
<dbReference type="PANTHER" id="PTHR21071">
    <property type="entry name" value="UDP-N-ACETYLENOLPYRUVOYLGLUCOSAMINE REDUCTASE"/>
    <property type="match status" value="1"/>
</dbReference>
<dbReference type="InterPro" id="IPR016169">
    <property type="entry name" value="FAD-bd_PCMH_sub2"/>
</dbReference>
<feature type="active site" evidence="16">
    <location>
        <position position="180"/>
    </location>
</feature>
<keyword evidence="13 16" id="KW-0131">Cell cycle</keyword>
<evidence type="ECO:0000313" key="19">
    <source>
        <dbReference type="Proteomes" id="UP000250918"/>
    </source>
</evidence>
<dbReference type="HAMAP" id="MF_00037">
    <property type="entry name" value="MurB"/>
    <property type="match status" value="1"/>
</dbReference>
<dbReference type="NCBIfam" id="NF010480">
    <property type="entry name" value="PRK13905.1"/>
    <property type="match status" value="1"/>
</dbReference>
<dbReference type="GO" id="GO:0005829">
    <property type="term" value="C:cytosol"/>
    <property type="evidence" value="ECO:0007669"/>
    <property type="project" value="TreeGrafter"/>
</dbReference>
<evidence type="ECO:0000256" key="15">
    <source>
        <dbReference type="ARBA" id="ARBA00048914"/>
    </source>
</evidence>
<keyword evidence="11 16" id="KW-0573">Peptidoglycan synthesis</keyword>
<dbReference type="InterPro" id="IPR036635">
    <property type="entry name" value="MurB_C_sf"/>
</dbReference>
<comment type="similarity">
    <text evidence="16">Belongs to the MurB family.</text>
</comment>
<dbReference type="GO" id="GO:0071949">
    <property type="term" value="F:FAD binding"/>
    <property type="evidence" value="ECO:0007669"/>
    <property type="project" value="InterPro"/>
</dbReference>
<accession>A0A855X1V3</accession>
<comment type="caution">
    <text evidence="18">The sequence shown here is derived from an EMBL/GenBank/DDBJ whole genome shotgun (WGS) entry which is preliminary data.</text>
</comment>
<evidence type="ECO:0000256" key="3">
    <source>
        <dbReference type="ARBA" id="ARBA00004496"/>
    </source>
</evidence>
<keyword evidence="12 16" id="KW-0560">Oxidoreductase</keyword>
<dbReference type="Pfam" id="PF02873">
    <property type="entry name" value="MurB_C"/>
    <property type="match status" value="1"/>
</dbReference>
<evidence type="ECO:0000256" key="14">
    <source>
        <dbReference type="ARBA" id="ARBA00023316"/>
    </source>
</evidence>
<dbReference type="Gene3D" id="3.90.78.10">
    <property type="entry name" value="UDP-N-acetylenolpyruvoylglucosamine reductase, C-terminal domain"/>
    <property type="match status" value="1"/>
</dbReference>
<comment type="function">
    <text evidence="2 16">Cell wall formation.</text>
</comment>
<feature type="active site" evidence="16">
    <location>
        <position position="307"/>
    </location>
</feature>
<name>A0A855X1V3_9BACT</name>
<dbReference type="InterPro" id="IPR003170">
    <property type="entry name" value="MurB"/>
</dbReference>
<evidence type="ECO:0000256" key="5">
    <source>
        <dbReference type="ARBA" id="ARBA00022490"/>
    </source>
</evidence>
<sequence>MSNTTSTNTLPIATLIASFGPDLEFAKEMASMTSYRTGGKAKYYISVRSSGEITRAVKAAEQLGIPHFILGGGTNLLVSDDGFDGVIIKVDVMGMTLETSDTVRCGAGEQLMALVDFATEHGLSGLEFAAGIWGTVGGAIYGNAGAFGGEIGPITRRLTLVDDKGVVCTVDPDYCRFGYRDSHLKTTHEVVVDALFGLTPGDRATISGKVKEILAARDGKHPVDGMSAGCFFKNIPDPKEKFGKLPAGRLLEEIGAKGMSVGGAKVFDKHANIIVNTGTATSKEIRQLADILKEKVKARFGIELQEEVIQLGRF</sequence>
<evidence type="ECO:0000313" key="18">
    <source>
        <dbReference type="EMBL" id="PWB67642.1"/>
    </source>
</evidence>
<dbReference type="InterPro" id="IPR006094">
    <property type="entry name" value="Oxid_FAD_bind_N"/>
</dbReference>
<feature type="active site" description="Proton donor" evidence="16">
    <location>
        <position position="230"/>
    </location>
</feature>
<dbReference type="AlphaFoldDB" id="A0A855X1V3"/>
<dbReference type="SUPFAM" id="SSF56194">
    <property type="entry name" value="Uridine diphospho-N-Acetylenolpyruvylglucosamine reductase, MurB, C-terminal domain"/>
    <property type="match status" value="1"/>
</dbReference>
<dbReference type="GO" id="GO:0008762">
    <property type="term" value="F:UDP-N-acetylmuramate dehydrogenase activity"/>
    <property type="evidence" value="ECO:0007669"/>
    <property type="project" value="UniProtKB-UniRule"/>
</dbReference>
<keyword evidence="8 16" id="KW-0274">FAD</keyword>
<keyword evidence="5 16" id="KW-0963">Cytoplasm</keyword>
<proteinExistence type="inferred from homology"/>
<dbReference type="GO" id="GO:0009252">
    <property type="term" value="P:peptidoglycan biosynthetic process"/>
    <property type="evidence" value="ECO:0007669"/>
    <property type="project" value="UniProtKB-UniRule"/>
</dbReference>
<dbReference type="Gene3D" id="3.30.43.10">
    <property type="entry name" value="Uridine Diphospho-n-acetylenolpyruvylglucosamine Reductase, domain 2"/>
    <property type="match status" value="1"/>
</dbReference>
<evidence type="ECO:0000256" key="2">
    <source>
        <dbReference type="ARBA" id="ARBA00003921"/>
    </source>
</evidence>
<protein>
    <recommendedName>
        <fullName evidence="16">UDP-N-acetylenolpyruvoylglucosamine reductase</fullName>
        <ecNumber evidence="16">1.3.1.98</ecNumber>
    </recommendedName>
    <alternativeName>
        <fullName evidence="16">UDP-N-acetylmuramate dehydrogenase</fullName>
    </alternativeName>
</protein>
<keyword evidence="6 16" id="KW-0132">Cell division</keyword>
<dbReference type="Proteomes" id="UP000250918">
    <property type="component" value="Unassembled WGS sequence"/>
</dbReference>
<dbReference type="GO" id="GO:0051301">
    <property type="term" value="P:cell division"/>
    <property type="evidence" value="ECO:0007669"/>
    <property type="project" value="UniProtKB-KW"/>
</dbReference>
<dbReference type="EC" id="1.3.1.98" evidence="16"/>
<gene>
    <name evidence="16" type="primary">murB</name>
    <name evidence="18" type="ORF">C3F09_13130</name>
</gene>
<evidence type="ECO:0000256" key="6">
    <source>
        <dbReference type="ARBA" id="ARBA00022618"/>
    </source>
</evidence>
<keyword evidence="9 16" id="KW-0521">NADP</keyword>
<evidence type="ECO:0000256" key="7">
    <source>
        <dbReference type="ARBA" id="ARBA00022630"/>
    </source>
</evidence>
<reference evidence="18 19" key="1">
    <citation type="journal article" date="2018" name="ISME J.">
        <title>A methanotrophic archaeon couples anaerobic oxidation of methane to Fe(III) reduction.</title>
        <authorList>
            <person name="Cai C."/>
            <person name="Leu A.O."/>
            <person name="Xie G.J."/>
            <person name="Guo J."/>
            <person name="Feng Y."/>
            <person name="Zhao J.X."/>
            <person name="Tyson G.W."/>
            <person name="Yuan Z."/>
            <person name="Hu S."/>
        </authorList>
    </citation>
    <scope>NUCLEOTIDE SEQUENCE [LARGE SCALE GENOMIC DNA]</scope>
    <source>
        <strain evidence="18">FeB_12</strain>
    </source>
</reference>
<evidence type="ECO:0000256" key="9">
    <source>
        <dbReference type="ARBA" id="ARBA00022857"/>
    </source>
</evidence>
<comment type="pathway">
    <text evidence="4 16">Cell wall biogenesis; peptidoglycan biosynthesis.</text>
</comment>
<evidence type="ECO:0000256" key="4">
    <source>
        <dbReference type="ARBA" id="ARBA00004752"/>
    </source>
</evidence>
<evidence type="ECO:0000256" key="13">
    <source>
        <dbReference type="ARBA" id="ARBA00023306"/>
    </source>
</evidence>
<dbReference type="PANTHER" id="PTHR21071:SF4">
    <property type="entry name" value="UDP-N-ACETYLENOLPYRUVOYLGLUCOSAMINE REDUCTASE"/>
    <property type="match status" value="1"/>
</dbReference>
<comment type="cofactor">
    <cofactor evidence="1 16">
        <name>FAD</name>
        <dbReference type="ChEBI" id="CHEBI:57692"/>
    </cofactor>
</comment>
<dbReference type="UniPathway" id="UPA00219"/>
<dbReference type="InterPro" id="IPR016166">
    <property type="entry name" value="FAD-bd_PCMH"/>
</dbReference>
<keyword evidence="10 16" id="KW-0133">Cell shape</keyword>
<dbReference type="Pfam" id="PF01565">
    <property type="entry name" value="FAD_binding_4"/>
    <property type="match status" value="1"/>
</dbReference>
<organism evidence="18 19">
    <name type="scientific">candidate division GN15 bacterium</name>
    <dbReference type="NCBI Taxonomy" id="2072418"/>
    <lineage>
        <taxon>Bacteria</taxon>
        <taxon>candidate division GN15</taxon>
    </lineage>
</organism>
<dbReference type="InterPro" id="IPR036318">
    <property type="entry name" value="FAD-bd_PCMH-like_sf"/>
</dbReference>
<dbReference type="Gene3D" id="3.30.465.10">
    <property type="match status" value="1"/>
</dbReference>
<evidence type="ECO:0000256" key="11">
    <source>
        <dbReference type="ARBA" id="ARBA00022984"/>
    </source>
</evidence>
<dbReference type="InterPro" id="IPR016167">
    <property type="entry name" value="FAD-bd_PCMH_sub1"/>
</dbReference>
<evidence type="ECO:0000256" key="10">
    <source>
        <dbReference type="ARBA" id="ARBA00022960"/>
    </source>
</evidence>
<evidence type="ECO:0000256" key="12">
    <source>
        <dbReference type="ARBA" id="ARBA00023002"/>
    </source>
</evidence>
<comment type="subcellular location">
    <subcellularLocation>
        <location evidence="3 16">Cytoplasm</location>
    </subcellularLocation>
</comment>
<evidence type="ECO:0000259" key="17">
    <source>
        <dbReference type="PROSITE" id="PS51387"/>
    </source>
</evidence>
<keyword evidence="7 16" id="KW-0285">Flavoprotein</keyword>
<comment type="catalytic activity">
    <reaction evidence="15 16">
        <text>UDP-N-acetyl-alpha-D-muramate + NADP(+) = UDP-N-acetyl-3-O-(1-carboxyvinyl)-alpha-D-glucosamine + NADPH + H(+)</text>
        <dbReference type="Rhea" id="RHEA:12248"/>
        <dbReference type="ChEBI" id="CHEBI:15378"/>
        <dbReference type="ChEBI" id="CHEBI:57783"/>
        <dbReference type="ChEBI" id="CHEBI:58349"/>
        <dbReference type="ChEBI" id="CHEBI:68483"/>
        <dbReference type="ChEBI" id="CHEBI:70757"/>
        <dbReference type="EC" id="1.3.1.98"/>
    </reaction>
</comment>
<feature type="domain" description="FAD-binding PCMH-type" evidence="17">
    <location>
        <begin position="36"/>
        <end position="201"/>
    </location>
</feature>
<keyword evidence="14 16" id="KW-0961">Cell wall biogenesis/degradation</keyword>
<dbReference type="NCBIfam" id="TIGR00179">
    <property type="entry name" value="murB"/>
    <property type="match status" value="1"/>
</dbReference>
<dbReference type="SUPFAM" id="SSF56176">
    <property type="entry name" value="FAD-binding/transporter-associated domain-like"/>
    <property type="match status" value="1"/>
</dbReference>
<evidence type="ECO:0000256" key="8">
    <source>
        <dbReference type="ARBA" id="ARBA00022827"/>
    </source>
</evidence>
<dbReference type="EMBL" id="PQAP01000236">
    <property type="protein sequence ID" value="PWB67642.1"/>
    <property type="molecule type" value="Genomic_DNA"/>
</dbReference>